<dbReference type="Proteomes" id="UP000005237">
    <property type="component" value="Unassembled WGS sequence"/>
</dbReference>
<dbReference type="EnsemblMetazoa" id="CJA37638.1">
    <property type="protein sequence ID" value="CJA37638.1"/>
    <property type="gene ID" value="WBGene00213485"/>
</dbReference>
<sequence>IDDSVTYVWTNFISPNANHLGPLGGAIQLGDAVSGGGNKTTNSTRTAVSGMAEGLRKRIKVS</sequence>
<name>A0A8R1ENF3_CAEJA</name>
<reference evidence="3" key="1">
    <citation type="submission" date="2010-08" db="EMBL/GenBank/DDBJ databases">
        <authorList>
            <consortium name="Caenorhabditis japonica Sequencing Consortium"/>
            <person name="Wilson R.K."/>
        </authorList>
    </citation>
    <scope>NUCLEOTIDE SEQUENCE [LARGE SCALE GENOMIC DNA]</scope>
    <source>
        <strain evidence="3">DF5081</strain>
    </source>
</reference>
<evidence type="ECO:0000256" key="1">
    <source>
        <dbReference type="SAM" id="MobiDB-lite"/>
    </source>
</evidence>
<proteinExistence type="predicted"/>
<keyword evidence="3" id="KW-1185">Reference proteome</keyword>
<organism evidence="2 3">
    <name type="scientific">Caenorhabditis japonica</name>
    <dbReference type="NCBI Taxonomy" id="281687"/>
    <lineage>
        <taxon>Eukaryota</taxon>
        <taxon>Metazoa</taxon>
        <taxon>Ecdysozoa</taxon>
        <taxon>Nematoda</taxon>
        <taxon>Chromadorea</taxon>
        <taxon>Rhabditida</taxon>
        <taxon>Rhabditina</taxon>
        <taxon>Rhabditomorpha</taxon>
        <taxon>Rhabditoidea</taxon>
        <taxon>Rhabditidae</taxon>
        <taxon>Peloderinae</taxon>
        <taxon>Caenorhabditis</taxon>
    </lineage>
</organism>
<evidence type="ECO:0000313" key="2">
    <source>
        <dbReference type="EnsemblMetazoa" id="CJA37638.1"/>
    </source>
</evidence>
<feature type="region of interest" description="Disordered" evidence="1">
    <location>
        <begin position="35"/>
        <end position="62"/>
    </location>
</feature>
<evidence type="ECO:0000313" key="3">
    <source>
        <dbReference type="Proteomes" id="UP000005237"/>
    </source>
</evidence>
<reference evidence="2" key="2">
    <citation type="submission" date="2022-06" db="UniProtKB">
        <authorList>
            <consortium name="EnsemblMetazoa"/>
        </authorList>
    </citation>
    <scope>IDENTIFICATION</scope>
    <source>
        <strain evidence="2">DF5081</strain>
    </source>
</reference>
<accession>A0A8R1ENF3</accession>
<protein>
    <submittedName>
        <fullName evidence="2">Uncharacterized protein</fullName>
    </submittedName>
</protein>
<dbReference type="AlphaFoldDB" id="A0A8R1ENF3"/>